<comment type="caution">
    <text evidence="2">The sequence shown here is derived from an EMBL/GenBank/DDBJ whole genome shotgun (WGS) entry which is preliminary data.</text>
</comment>
<gene>
    <name evidence="2" type="ORF">GN244_ATG05130</name>
</gene>
<keyword evidence="3" id="KW-1185">Reference proteome</keyword>
<dbReference type="EMBL" id="WSZM01000097">
    <property type="protein sequence ID" value="KAF4042821.1"/>
    <property type="molecule type" value="Genomic_DNA"/>
</dbReference>
<organism evidence="2 3">
    <name type="scientific">Phytophthora infestans</name>
    <name type="common">Potato late blight agent</name>
    <name type="synonym">Botrytis infestans</name>
    <dbReference type="NCBI Taxonomy" id="4787"/>
    <lineage>
        <taxon>Eukaryota</taxon>
        <taxon>Sar</taxon>
        <taxon>Stramenopiles</taxon>
        <taxon>Oomycota</taxon>
        <taxon>Peronosporomycetes</taxon>
        <taxon>Peronosporales</taxon>
        <taxon>Peronosporaceae</taxon>
        <taxon>Phytophthora</taxon>
    </lineage>
</organism>
<dbReference type="Proteomes" id="UP000602510">
    <property type="component" value="Unassembled WGS sequence"/>
</dbReference>
<evidence type="ECO:0000313" key="2">
    <source>
        <dbReference type="EMBL" id="KAF4042821.1"/>
    </source>
</evidence>
<feature type="region of interest" description="Disordered" evidence="1">
    <location>
        <begin position="1"/>
        <end position="23"/>
    </location>
</feature>
<sequence>MNVHNRDPGAPPPARADTDASDEEKYTWTEIWRSGEGEAARDRHLASLPHFMRRKNNVSSCTLDHNETGDSQLALTPHDMRSVLTECRSHRCREATDGAACWCRYKVNSCEDSSCCVIFQQGKHAMLDPNVLAPQRPDLTEEMKTYIVRQLTNRPTPIAYRLFSVIVSKVERGEMRGPAPHRNKVDKFVRGW</sequence>
<protein>
    <submittedName>
        <fullName evidence="2">Uncharacterized protein</fullName>
    </submittedName>
</protein>
<name>A0A833TLG8_PHYIN</name>
<accession>A0A833TLG8</accession>
<dbReference type="AlphaFoldDB" id="A0A833TLG8"/>
<proteinExistence type="predicted"/>
<evidence type="ECO:0000313" key="3">
    <source>
        <dbReference type="Proteomes" id="UP000602510"/>
    </source>
</evidence>
<evidence type="ECO:0000256" key="1">
    <source>
        <dbReference type="SAM" id="MobiDB-lite"/>
    </source>
</evidence>
<reference evidence="2" key="1">
    <citation type="submission" date="2020-04" db="EMBL/GenBank/DDBJ databases">
        <title>Hybrid Assembly of Korean Phytophthora infestans isolates.</title>
        <authorList>
            <person name="Prokchorchik M."/>
            <person name="Lee Y."/>
            <person name="Seo J."/>
            <person name="Cho J.-H."/>
            <person name="Park Y.-E."/>
            <person name="Jang D.-C."/>
            <person name="Im J.-S."/>
            <person name="Choi J.-G."/>
            <person name="Park H.-J."/>
            <person name="Lee G.-B."/>
            <person name="Lee Y.-G."/>
            <person name="Hong S.-Y."/>
            <person name="Cho K."/>
            <person name="Sohn K.H."/>
        </authorList>
    </citation>
    <scope>NUCLEOTIDE SEQUENCE</scope>
    <source>
        <strain evidence="2">KR_1_A1</strain>
    </source>
</reference>